<dbReference type="EMBL" id="BAABAB010000052">
    <property type="protein sequence ID" value="GAA3641926.1"/>
    <property type="molecule type" value="Genomic_DNA"/>
</dbReference>
<dbReference type="PANTHER" id="PTHR36435">
    <property type="entry name" value="SLR1288 PROTEIN"/>
    <property type="match status" value="1"/>
</dbReference>
<feature type="transmembrane region" description="Helical" evidence="2">
    <location>
        <begin position="306"/>
        <end position="325"/>
    </location>
</feature>
<comment type="caution">
    <text evidence="4">The sequence shown here is derived from an EMBL/GenBank/DDBJ whole genome shotgun (WGS) entry which is preliminary data.</text>
</comment>
<dbReference type="PANTHER" id="PTHR36435:SF1">
    <property type="entry name" value="CAAX AMINO TERMINAL PROTEASE FAMILY PROTEIN"/>
    <property type="match status" value="1"/>
</dbReference>
<evidence type="ECO:0000313" key="4">
    <source>
        <dbReference type="EMBL" id="GAA3641926.1"/>
    </source>
</evidence>
<feature type="transmembrane region" description="Helical" evidence="2">
    <location>
        <begin position="218"/>
        <end position="235"/>
    </location>
</feature>
<keyword evidence="2" id="KW-0472">Membrane</keyword>
<feature type="transmembrane region" description="Helical" evidence="2">
    <location>
        <begin position="275"/>
        <end position="294"/>
    </location>
</feature>
<name>A0ABP7AVX4_9ACTN</name>
<evidence type="ECO:0000313" key="5">
    <source>
        <dbReference type="Proteomes" id="UP001501490"/>
    </source>
</evidence>
<keyword evidence="2" id="KW-0812">Transmembrane</keyword>
<dbReference type="Proteomes" id="UP001501490">
    <property type="component" value="Unassembled WGS sequence"/>
</dbReference>
<dbReference type="InterPro" id="IPR052710">
    <property type="entry name" value="CAAX_protease"/>
</dbReference>
<proteinExistence type="predicted"/>
<gene>
    <name evidence="4" type="ORF">GCM10022236_50710</name>
</gene>
<organism evidence="4 5">
    <name type="scientific">Microlunatus ginsengisoli</name>
    <dbReference type="NCBI Taxonomy" id="363863"/>
    <lineage>
        <taxon>Bacteria</taxon>
        <taxon>Bacillati</taxon>
        <taxon>Actinomycetota</taxon>
        <taxon>Actinomycetes</taxon>
        <taxon>Propionibacteriales</taxon>
        <taxon>Propionibacteriaceae</taxon>
        <taxon>Microlunatus</taxon>
    </lineage>
</organism>
<feature type="transmembrane region" description="Helical" evidence="2">
    <location>
        <begin position="93"/>
        <end position="122"/>
    </location>
</feature>
<dbReference type="Pfam" id="PF02517">
    <property type="entry name" value="Rce1-like"/>
    <property type="match status" value="1"/>
</dbReference>
<sequence>MARSDNPPGKQSRPDRSGNPAVRAGQPKPEPRPPSAQGSRGPRGSNKSGGRGSRSAAGRPRPATVAPEPMLPLNGVAYPQILRTQDYAPWRSIVGVLMGLSFFVLLTNLISQLVVFVSWALFASGEVYRDYFTAAYAFERPSGMLAANLGIATLIPVACVLMMLLHRMKPSWLLSVPARVRWPYFWACLGVAVIALNGVLALSMLAHGSTTFALQPGFWGFLVVILLTSPIQAAAEEFFFRGYLLQALGSLFAQPWIGIVLSAGVFAFFHGAQNLPLFIDRFAFGLLAAVLVWRTGGIEAGVAAHVVNNVFAYVIAGLTTSIAAVKAIREIGWLDAVFDVGGFAVFGALALLVAVKLKPATRVALPGASGPGSQA</sequence>
<feature type="compositionally biased region" description="Low complexity" evidence="1">
    <location>
        <begin position="53"/>
        <end position="63"/>
    </location>
</feature>
<evidence type="ECO:0000256" key="2">
    <source>
        <dbReference type="SAM" id="Phobius"/>
    </source>
</evidence>
<evidence type="ECO:0000256" key="1">
    <source>
        <dbReference type="SAM" id="MobiDB-lite"/>
    </source>
</evidence>
<feature type="transmembrane region" description="Helical" evidence="2">
    <location>
        <begin position="247"/>
        <end position="269"/>
    </location>
</feature>
<keyword evidence="2" id="KW-1133">Transmembrane helix</keyword>
<protein>
    <recommendedName>
        <fullName evidence="3">CAAX prenyl protease 2/Lysostaphin resistance protein A-like domain-containing protein</fullName>
    </recommendedName>
</protein>
<evidence type="ECO:0000259" key="3">
    <source>
        <dbReference type="Pfam" id="PF02517"/>
    </source>
</evidence>
<reference evidence="5" key="1">
    <citation type="journal article" date="2019" name="Int. J. Syst. Evol. Microbiol.">
        <title>The Global Catalogue of Microorganisms (GCM) 10K type strain sequencing project: providing services to taxonomists for standard genome sequencing and annotation.</title>
        <authorList>
            <consortium name="The Broad Institute Genomics Platform"/>
            <consortium name="The Broad Institute Genome Sequencing Center for Infectious Disease"/>
            <person name="Wu L."/>
            <person name="Ma J."/>
        </authorList>
    </citation>
    <scope>NUCLEOTIDE SEQUENCE [LARGE SCALE GENOMIC DNA]</scope>
    <source>
        <strain evidence="5">JCM 16929</strain>
    </source>
</reference>
<feature type="transmembrane region" description="Helical" evidence="2">
    <location>
        <begin position="184"/>
        <end position="206"/>
    </location>
</feature>
<dbReference type="InterPro" id="IPR003675">
    <property type="entry name" value="Rce1/LyrA-like_dom"/>
</dbReference>
<feature type="transmembrane region" description="Helical" evidence="2">
    <location>
        <begin position="331"/>
        <end position="355"/>
    </location>
</feature>
<dbReference type="RefSeq" id="WP_344809914.1">
    <property type="nucleotide sequence ID" value="NZ_BAABAB010000052.1"/>
</dbReference>
<feature type="transmembrane region" description="Helical" evidence="2">
    <location>
        <begin position="142"/>
        <end position="164"/>
    </location>
</feature>
<keyword evidence="5" id="KW-1185">Reference proteome</keyword>
<feature type="region of interest" description="Disordered" evidence="1">
    <location>
        <begin position="1"/>
        <end position="69"/>
    </location>
</feature>
<feature type="domain" description="CAAX prenyl protease 2/Lysostaphin resistance protein A-like" evidence="3">
    <location>
        <begin position="219"/>
        <end position="311"/>
    </location>
</feature>
<accession>A0ABP7AVX4</accession>